<evidence type="ECO:0000313" key="2">
    <source>
        <dbReference type="EMBL" id="TRY82423.1"/>
    </source>
</evidence>
<dbReference type="EMBL" id="SRMA01026556">
    <property type="protein sequence ID" value="TRY82423.1"/>
    <property type="molecule type" value="Genomic_DNA"/>
</dbReference>
<reference evidence="2 3" key="1">
    <citation type="journal article" date="2019" name="Sci. Data">
        <title>Hybrid genome assembly and annotation of Danionella translucida.</title>
        <authorList>
            <person name="Kadobianskyi M."/>
            <person name="Schulze L."/>
            <person name="Schuelke M."/>
            <person name="Judkewitz B."/>
        </authorList>
    </citation>
    <scope>NUCLEOTIDE SEQUENCE [LARGE SCALE GENOMIC DNA]</scope>
    <source>
        <strain evidence="2 3">Bolton</strain>
    </source>
</reference>
<dbReference type="OrthoDB" id="8740304at2759"/>
<proteinExistence type="predicted"/>
<protein>
    <submittedName>
        <fullName evidence="2">Uncharacterized protein</fullName>
    </submittedName>
</protein>
<name>A0A553PXK3_9TELE</name>
<feature type="transmembrane region" description="Helical" evidence="1">
    <location>
        <begin position="21"/>
        <end position="37"/>
    </location>
</feature>
<evidence type="ECO:0000256" key="1">
    <source>
        <dbReference type="SAM" id="Phobius"/>
    </source>
</evidence>
<feature type="transmembrane region" description="Helical" evidence="1">
    <location>
        <begin position="49"/>
        <end position="72"/>
    </location>
</feature>
<sequence>MVFLELFTSNSETMGKKNDNVVLLHFCFALIGLEKLMDQEFSCPCDPGFNTILISSLFMAPALLALCVMVFIQRPCRQSSSRCVGGFLFCLIPPLLWTCLLLLEGDYVACGAAYWEGDCVLDEEFKIKWCKPTDLNEGKSNGTKLLELTERIIFYSRQVAKPWQQKQTGDSFIKKLDPYSETWIDFQHIGIQTDPHCPFISSSSLCLTCGVTSDPAFKLSTSASVRSDF</sequence>
<keyword evidence="1" id="KW-0812">Transmembrane</keyword>
<comment type="caution">
    <text evidence="2">The sequence shown here is derived from an EMBL/GenBank/DDBJ whole genome shotgun (WGS) entry which is preliminary data.</text>
</comment>
<dbReference type="AlphaFoldDB" id="A0A553PXK3"/>
<keyword evidence="1" id="KW-1133">Transmembrane helix</keyword>
<feature type="transmembrane region" description="Helical" evidence="1">
    <location>
        <begin position="84"/>
        <end position="103"/>
    </location>
</feature>
<gene>
    <name evidence="2" type="ORF">DNTS_016380</name>
</gene>
<accession>A0A553PXK3</accession>
<evidence type="ECO:0000313" key="3">
    <source>
        <dbReference type="Proteomes" id="UP000316079"/>
    </source>
</evidence>
<organism evidence="2 3">
    <name type="scientific">Danionella cerebrum</name>
    <dbReference type="NCBI Taxonomy" id="2873325"/>
    <lineage>
        <taxon>Eukaryota</taxon>
        <taxon>Metazoa</taxon>
        <taxon>Chordata</taxon>
        <taxon>Craniata</taxon>
        <taxon>Vertebrata</taxon>
        <taxon>Euteleostomi</taxon>
        <taxon>Actinopterygii</taxon>
        <taxon>Neopterygii</taxon>
        <taxon>Teleostei</taxon>
        <taxon>Ostariophysi</taxon>
        <taxon>Cypriniformes</taxon>
        <taxon>Danionidae</taxon>
        <taxon>Danioninae</taxon>
        <taxon>Danionella</taxon>
    </lineage>
</organism>
<keyword evidence="1" id="KW-0472">Membrane</keyword>
<keyword evidence="3" id="KW-1185">Reference proteome</keyword>
<dbReference type="Proteomes" id="UP000316079">
    <property type="component" value="Unassembled WGS sequence"/>
</dbReference>